<dbReference type="RefSeq" id="WP_191667637.1">
    <property type="nucleotide sequence ID" value="NZ_QORN01000006.1"/>
</dbReference>
<evidence type="ECO:0000313" key="2">
    <source>
        <dbReference type="Proteomes" id="UP000704341"/>
    </source>
</evidence>
<proteinExistence type="predicted"/>
<organism evidence="1 2">
    <name type="scientific">Limosilactobacillus walteri</name>
    <dbReference type="NCBI Taxonomy" id="2268022"/>
    <lineage>
        <taxon>Bacteria</taxon>
        <taxon>Bacillati</taxon>
        <taxon>Bacillota</taxon>
        <taxon>Bacilli</taxon>
        <taxon>Lactobacillales</taxon>
        <taxon>Lactobacillaceae</taxon>
        <taxon>Limosilactobacillus</taxon>
    </lineage>
</organism>
<accession>A0ABR8P4K5</accession>
<comment type="caution">
    <text evidence="1">The sequence shown here is derived from an EMBL/GenBank/DDBJ whole genome shotgun (WGS) entry which is preliminary data.</text>
</comment>
<evidence type="ECO:0000313" key="1">
    <source>
        <dbReference type="EMBL" id="MBD5805932.1"/>
    </source>
</evidence>
<keyword evidence="2" id="KW-1185">Reference proteome</keyword>
<protein>
    <submittedName>
        <fullName evidence="1">DUF3800 domain-containing protein</fullName>
    </submittedName>
</protein>
<dbReference type="EMBL" id="QORN01000006">
    <property type="protein sequence ID" value="MBD5805932.1"/>
    <property type="molecule type" value="Genomic_DNA"/>
</dbReference>
<sequence length="283" mass="32658">MVTKLNIFLDETGKDKNDLSLIGAVSIPSDFYQSKKVQKLNRELQEDVFKLHFTQYDKSDYDTYIRVIKDILSCNGIIRINGIIFKKSQFRIHPLLASKVDDMIYGKIPERVIYGLLRNYSNLEPVNANIFIESSEEYKARNLNKVVKDQINTHALYRFDNFKIKRSNLVAKNQQIGVEVTDIFIGILRLIINCDALIGDCNKVSNTLLSKILLINDLLPTLENLFTRTSIYELSYQDHLTKIPLNSYLGLFKAKLLLLQDNHPDYFTNASFKKLSNNLKVPE</sequence>
<name>A0ABR8P4K5_9LACO</name>
<reference evidence="1 2" key="1">
    <citation type="submission" date="2018-07" db="EMBL/GenBank/DDBJ databases">
        <title>Phylogenomic Insights into understanding Host Adaptation of Lactobacillus reuteri by a novel species, Lactobacillus spp. M31.</title>
        <authorList>
            <person name="Sharma S."/>
            <person name="Patil P."/>
            <person name="Korpole S."/>
            <person name="Patil P.B."/>
        </authorList>
    </citation>
    <scope>NUCLEOTIDE SEQUENCE [LARGE SCALE GENOMIC DNA]</scope>
    <source>
        <strain evidence="1 2">M31</strain>
    </source>
</reference>
<gene>
    <name evidence="1" type="ORF">DTK66_02205</name>
</gene>
<dbReference type="Proteomes" id="UP000704341">
    <property type="component" value="Unassembled WGS sequence"/>
</dbReference>